<proteinExistence type="predicted"/>
<dbReference type="AlphaFoldDB" id="A0A2I0W1I8"/>
<feature type="region of interest" description="Disordered" evidence="1">
    <location>
        <begin position="59"/>
        <end position="149"/>
    </location>
</feature>
<dbReference type="STRING" id="906689.A0A2I0W1I8"/>
<gene>
    <name evidence="2" type="primary">SDN3</name>
    <name evidence="2" type="ORF">MA16_Dca019217</name>
</gene>
<keyword evidence="3" id="KW-1185">Reference proteome</keyword>
<reference evidence="2 3" key="1">
    <citation type="journal article" date="2016" name="Sci. Rep.">
        <title>The Dendrobium catenatum Lindl. genome sequence provides insights into polysaccharide synthase, floral development and adaptive evolution.</title>
        <authorList>
            <person name="Zhang G.Q."/>
            <person name="Xu Q."/>
            <person name="Bian C."/>
            <person name="Tsai W.C."/>
            <person name="Yeh C.M."/>
            <person name="Liu K.W."/>
            <person name="Yoshida K."/>
            <person name="Zhang L.S."/>
            <person name="Chang S.B."/>
            <person name="Chen F."/>
            <person name="Shi Y."/>
            <person name="Su Y.Y."/>
            <person name="Zhang Y.Q."/>
            <person name="Chen L.J."/>
            <person name="Yin Y."/>
            <person name="Lin M."/>
            <person name="Huang H."/>
            <person name="Deng H."/>
            <person name="Wang Z.W."/>
            <person name="Zhu S.L."/>
            <person name="Zhao X."/>
            <person name="Deng C."/>
            <person name="Niu S.C."/>
            <person name="Huang J."/>
            <person name="Wang M."/>
            <person name="Liu G.H."/>
            <person name="Yang H.J."/>
            <person name="Xiao X.J."/>
            <person name="Hsiao Y.Y."/>
            <person name="Wu W.L."/>
            <person name="Chen Y.Y."/>
            <person name="Mitsuda N."/>
            <person name="Ohme-Takagi M."/>
            <person name="Luo Y.B."/>
            <person name="Van de Peer Y."/>
            <person name="Liu Z.J."/>
        </authorList>
    </citation>
    <scope>NUCLEOTIDE SEQUENCE [LARGE SCALE GENOMIC DNA]</scope>
    <source>
        <tissue evidence="2">The whole plant</tissue>
    </source>
</reference>
<evidence type="ECO:0000313" key="3">
    <source>
        <dbReference type="Proteomes" id="UP000233837"/>
    </source>
</evidence>
<feature type="compositionally biased region" description="Basic and acidic residues" evidence="1">
    <location>
        <begin position="94"/>
        <end position="110"/>
    </location>
</feature>
<name>A0A2I0W1I8_9ASPA</name>
<evidence type="ECO:0000256" key="1">
    <source>
        <dbReference type="SAM" id="MobiDB-lite"/>
    </source>
</evidence>
<accession>A0A2I0W1I8</accession>
<sequence>MELVAGTIGSILSGAGKEVLVEVVRLIHKQELNGCRGNWKEFLNSYDRKFGDSLCDPSKGLEKTAQEPDNSSHGKGAGTQEIRIEQGKQNSSREGAEISHGKTAREETEKAAQGTGINTQQRGRKQPRKTAQEETEETQRRGKCKDSTPLNELTRRIPFHINELTLVQAFMS</sequence>
<dbReference type="EMBL" id="KZ503023">
    <property type="protein sequence ID" value="PKU69531.1"/>
    <property type="molecule type" value="Genomic_DNA"/>
</dbReference>
<feature type="compositionally biased region" description="Basic and acidic residues" evidence="1">
    <location>
        <begin position="137"/>
        <end position="146"/>
    </location>
</feature>
<evidence type="ECO:0000313" key="2">
    <source>
        <dbReference type="EMBL" id="PKU69531.1"/>
    </source>
</evidence>
<organism evidence="2 3">
    <name type="scientific">Dendrobium catenatum</name>
    <dbReference type="NCBI Taxonomy" id="906689"/>
    <lineage>
        <taxon>Eukaryota</taxon>
        <taxon>Viridiplantae</taxon>
        <taxon>Streptophyta</taxon>
        <taxon>Embryophyta</taxon>
        <taxon>Tracheophyta</taxon>
        <taxon>Spermatophyta</taxon>
        <taxon>Magnoliopsida</taxon>
        <taxon>Liliopsida</taxon>
        <taxon>Asparagales</taxon>
        <taxon>Orchidaceae</taxon>
        <taxon>Epidendroideae</taxon>
        <taxon>Malaxideae</taxon>
        <taxon>Dendrobiinae</taxon>
        <taxon>Dendrobium</taxon>
    </lineage>
</organism>
<feature type="compositionally biased region" description="Basic and acidic residues" evidence="1">
    <location>
        <begin position="59"/>
        <end position="72"/>
    </location>
</feature>
<protein>
    <submittedName>
        <fullName evidence="2">Small RNA degrading nuclease 3</fullName>
    </submittedName>
</protein>
<reference evidence="2 3" key="2">
    <citation type="journal article" date="2017" name="Nature">
        <title>The Apostasia genome and the evolution of orchids.</title>
        <authorList>
            <person name="Zhang G.Q."/>
            <person name="Liu K.W."/>
            <person name="Li Z."/>
            <person name="Lohaus R."/>
            <person name="Hsiao Y.Y."/>
            <person name="Niu S.C."/>
            <person name="Wang J.Y."/>
            <person name="Lin Y.C."/>
            <person name="Xu Q."/>
            <person name="Chen L.J."/>
            <person name="Yoshida K."/>
            <person name="Fujiwara S."/>
            <person name="Wang Z.W."/>
            <person name="Zhang Y.Q."/>
            <person name="Mitsuda N."/>
            <person name="Wang M."/>
            <person name="Liu G.H."/>
            <person name="Pecoraro L."/>
            <person name="Huang H.X."/>
            <person name="Xiao X.J."/>
            <person name="Lin M."/>
            <person name="Wu X.Y."/>
            <person name="Wu W.L."/>
            <person name="Chen Y.Y."/>
            <person name="Chang S.B."/>
            <person name="Sakamoto S."/>
            <person name="Ohme-Takagi M."/>
            <person name="Yagi M."/>
            <person name="Zeng S.J."/>
            <person name="Shen C.Y."/>
            <person name="Yeh C.M."/>
            <person name="Luo Y.B."/>
            <person name="Tsai W.C."/>
            <person name="Van de Peer Y."/>
            <person name="Liu Z.J."/>
        </authorList>
    </citation>
    <scope>NUCLEOTIDE SEQUENCE [LARGE SCALE GENOMIC DNA]</scope>
    <source>
        <tissue evidence="2">The whole plant</tissue>
    </source>
</reference>
<dbReference type="Proteomes" id="UP000233837">
    <property type="component" value="Unassembled WGS sequence"/>
</dbReference>